<feature type="region of interest" description="Disordered" evidence="1">
    <location>
        <begin position="303"/>
        <end position="327"/>
    </location>
</feature>
<protein>
    <submittedName>
        <fullName evidence="2">Unannotated protein</fullName>
    </submittedName>
</protein>
<evidence type="ECO:0000256" key="1">
    <source>
        <dbReference type="SAM" id="MobiDB-lite"/>
    </source>
</evidence>
<feature type="compositionally biased region" description="Basic and acidic residues" evidence="1">
    <location>
        <begin position="307"/>
        <end position="327"/>
    </location>
</feature>
<dbReference type="AlphaFoldDB" id="A0A6J7EKM3"/>
<accession>A0A6J7EKM3</accession>
<dbReference type="EMBL" id="CAFBLS010000191">
    <property type="protein sequence ID" value="CAB4882268.1"/>
    <property type="molecule type" value="Genomic_DNA"/>
</dbReference>
<reference evidence="2" key="1">
    <citation type="submission" date="2020-05" db="EMBL/GenBank/DDBJ databases">
        <authorList>
            <person name="Chiriac C."/>
            <person name="Salcher M."/>
            <person name="Ghai R."/>
            <person name="Kavagutti S V."/>
        </authorList>
    </citation>
    <scope>NUCLEOTIDE SEQUENCE</scope>
</reference>
<name>A0A6J7EKM3_9ZZZZ</name>
<gene>
    <name evidence="2" type="ORF">UFOPK3402_01422</name>
</gene>
<proteinExistence type="predicted"/>
<sequence>MLSEDVTGCRIDDLARHASESAFEEPRRITVRNEADVVTIGLLGNKETSLLRLSTDIGLHIIAKRKQCMLELPRLEHPEDVRLVLGAIDCSVKLCPMHPLDDLRVVPGRNGIEIHGHCPIEHRAELDLLVAAQTRIRRSALHILVDEVRDDVFGKPRREIPHIERDTEHVGHPPRITRIVEGAAAARPSGVGVGLARQRQVHADDFMSGVDHASGCDCGVNPARHRGDYFHGRMPRARGRTLLTLEHRRLPCARAQVPCAQTQVPCAQTQVPCEHMWHTATWRRPVESGVTSATGRTGCRLARLARPRREATRRPDRYRAGNSHDQR</sequence>
<organism evidence="2">
    <name type="scientific">freshwater metagenome</name>
    <dbReference type="NCBI Taxonomy" id="449393"/>
    <lineage>
        <taxon>unclassified sequences</taxon>
        <taxon>metagenomes</taxon>
        <taxon>ecological metagenomes</taxon>
    </lineage>
</organism>
<evidence type="ECO:0000313" key="2">
    <source>
        <dbReference type="EMBL" id="CAB4882268.1"/>
    </source>
</evidence>